<accession>A0A2H1FHD9</accession>
<gene>
    <name evidence="1" type="ORF">NCS_30018</name>
</gene>
<name>A0A2H1FHD9_9ARCH</name>
<dbReference type="InterPro" id="IPR050114">
    <property type="entry name" value="UPF0173_UPF0282_UlaG_hydrolase"/>
</dbReference>
<keyword evidence="1" id="KW-0378">Hydrolase</keyword>
<dbReference type="OrthoDB" id="28313at2157"/>
<reference evidence="2" key="1">
    <citation type="submission" date="2017-03" db="EMBL/GenBank/DDBJ databases">
        <authorList>
            <person name="Herbold C."/>
        </authorList>
    </citation>
    <scope>NUCLEOTIDE SEQUENCE [LARGE SCALE GENOMIC DNA]</scope>
</reference>
<dbReference type="Gene3D" id="3.60.15.10">
    <property type="entry name" value="Ribonuclease Z/Hydroxyacylglutathione hydrolase-like"/>
    <property type="match status" value="1"/>
</dbReference>
<dbReference type="PANTHER" id="PTHR43546:SF8">
    <property type="entry name" value="METALLO-BETA-LACTAMASE DOMAIN-CONTAINING PROTEIN"/>
    <property type="match status" value="1"/>
</dbReference>
<dbReference type="EMBL" id="LT841358">
    <property type="protein sequence ID" value="SMH72178.1"/>
    <property type="molecule type" value="Genomic_DNA"/>
</dbReference>
<sequence length="218" mass="24269">MFEYKGVKIQWLGHDSFLLTGNVKIMTDPFKITKQEKADLILISHNHFDHCNIDDLKNVSTGDTSIVAANECIDMLKGFAFKEKIGISPGQEKTVRGIKIKSVRAYNLDKINPDTKKPFHPKEDDKIGFLISLNGITIYHTGDTDLIPEMSDLKPDIALVPVSGTYVMTAQQAAKAIEMIKPKIAIPMHYGTIVGSKKDAHDFKQLVKSCDVQIVAKE</sequence>
<proteinExistence type="predicted"/>
<protein>
    <submittedName>
        <fullName evidence="1">Zn-dependent hydrolase of the beta-lactamase fold protein</fullName>
    </submittedName>
</protein>
<dbReference type="AlphaFoldDB" id="A0A2H1FHD9"/>
<dbReference type="RefSeq" id="WP_157928002.1">
    <property type="nucleotide sequence ID" value="NZ_LT841358.1"/>
</dbReference>
<evidence type="ECO:0000313" key="1">
    <source>
        <dbReference type="EMBL" id="SMH72178.1"/>
    </source>
</evidence>
<evidence type="ECO:0000313" key="2">
    <source>
        <dbReference type="Proteomes" id="UP000230607"/>
    </source>
</evidence>
<dbReference type="SUPFAM" id="SSF56281">
    <property type="entry name" value="Metallo-hydrolase/oxidoreductase"/>
    <property type="match status" value="1"/>
</dbReference>
<dbReference type="PANTHER" id="PTHR43546">
    <property type="entry name" value="UPF0173 METAL-DEPENDENT HYDROLASE MJ1163-RELATED"/>
    <property type="match status" value="1"/>
</dbReference>
<dbReference type="Proteomes" id="UP000230607">
    <property type="component" value="Chromosome 1"/>
</dbReference>
<dbReference type="InterPro" id="IPR036866">
    <property type="entry name" value="RibonucZ/Hydroxyglut_hydro"/>
</dbReference>
<dbReference type="Pfam" id="PF13483">
    <property type="entry name" value="Lactamase_B_3"/>
    <property type="match status" value="1"/>
</dbReference>
<organism evidence="1 2">
    <name type="scientific">Candidatus Nitrosotalea okcheonensis</name>
    <dbReference type="NCBI Taxonomy" id="1903276"/>
    <lineage>
        <taxon>Archaea</taxon>
        <taxon>Nitrososphaerota</taxon>
        <taxon>Nitrososphaeria</taxon>
        <taxon>Nitrosotaleales</taxon>
        <taxon>Nitrosotaleaceae</taxon>
        <taxon>Nitrosotalea</taxon>
    </lineage>
</organism>
<keyword evidence="2" id="KW-1185">Reference proteome</keyword>
<dbReference type="GO" id="GO:0016787">
    <property type="term" value="F:hydrolase activity"/>
    <property type="evidence" value="ECO:0007669"/>
    <property type="project" value="UniProtKB-KW"/>
</dbReference>